<reference evidence="1 2" key="1">
    <citation type="submission" date="2020-08" db="EMBL/GenBank/DDBJ databases">
        <title>Sequencing the genomes of 1000 actinobacteria strains.</title>
        <authorList>
            <person name="Klenk H.-P."/>
        </authorList>
    </citation>
    <scope>NUCLEOTIDE SEQUENCE [LARGE SCALE GENOMIC DNA]</scope>
    <source>
        <strain evidence="1 2">DSM 11053</strain>
    </source>
</reference>
<dbReference type="AlphaFoldDB" id="A0A7W5JSS1"/>
<dbReference type="PROSITE" id="PS51318">
    <property type="entry name" value="TAT"/>
    <property type="match status" value="1"/>
</dbReference>
<gene>
    <name evidence="1" type="ORF">FHX39_000609</name>
</gene>
<accession>A0A7W5JSS1</accession>
<name>A0A7W5JSS1_9ACTN</name>
<comment type="caution">
    <text evidence="1">The sequence shown here is derived from an EMBL/GenBank/DDBJ whole genome shotgun (WGS) entry which is preliminary data.</text>
</comment>
<proteinExistence type="predicted"/>
<protein>
    <submittedName>
        <fullName evidence="1">Uncharacterized protein</fullName>
    </submittedName>
</protein>
<dbReference type="RefSeq" id="WP_183336703.1">
    <property type="nucleotide sequence ID" value="NZ_JACHZG010000001.1"/>
</dbReference>
<organism evidence="1 2">
    <name type="scientific">Microlunatus antarcticus</name>
    <dbReference type="NCBI Taxonomy" id="53388"/>
    <lineage>
        <taxon>Bacteria</taxon>
        <taxon>Bacillati</taxon>
        <taxon>Actinomycetota</taxon>
        <taxon>Actinomycetes</taxon>
        <taxon>Propionibacteriales</taxon>
        <taxon>Propionibacteriaceae</taxon>
        <taxon>Microlunatus</taxon>
    </lineage>
</organism>
<dbReference type="InterPro" id="IPR006311">
    <property type="entry name" value="TAT_signal"/>
</dbReference>
<evidence type="ECO:0000313" key="2">
    <source>
        <dbReference type="Proteomes" id="UP000565572"/>
    </source>
</evidence>
<sequence length="218" mass="22189">MSDVLSAADEAVLQRRGFLRGGALLAAAAGGAVAASATSALPASAAPLPFGGASITIPVPPQRLLDTRSAEGLKAIVASSKGALDSKNRLKGGAWIDVAVATTAEDPELDLVAVFVNLKSLASTKGGSLVVSEPGEKPTGTTVTYRKDETTTNSAFVGLGTTGDSYTVRIFATSTSHVTLDLTGGELFFDSSVPVIDGRSAKRTSATRLQKAVQAVER</sequence>
<dbReference type="Proteomes" id="UP000565572">
    <property type="component" value="Unassembled WGS sequence"/>
</dbReference>
<keyword evidence="2" id="KW-1185">Reference proteome</keyword>
<evidence type="ECO:0000313" key="1">
    <source>
        <dbReference type="EMBL" id="MBB3325665.1"/>
    </source>
</evidence>
<dbReference type="EMBL" id="JACHZG010000001">
    <property type="protein sequence ID" value="MBB3325665.1"/>
    <property type="molecule type" value="Genomic_DNA"/>
</dbReference>